<evidence type="ECO:0000256" key="2">
    <source>
        <dbReference type="PROSITE-ProRule" id="PRU00169"/>
    </source>
</evidence>
<dbReference type="Gene3D" id="3.40.50.2300">
    <property type="match status" value="1"/>
</dbReference>
<evidence type="ECO:0000259" key="3">
    <source>
        <dbReference type="PROSITE" id="PS50110"/>
    </source>
</evidence>
<organism evidence="4 5">
    <name type="scientific">Marichromatium gracile</name>
    <name type="common">Chromatium gracile</name>
    <dbReference type="NCBI Taxonomy" id="1048"/>
    <lineage>
        <taxon>Bacteria</taxon>
        <taxon>Pseudomonadati</taxon>
        <taxon>Pseudomonadota</taxon>
        <taxon>Gammaproteobacteria</taxon>
        <taxon>Chromatiales</taxon>
        <taxon>Chromatiaceae</taxon>
        <taxon>Marichromatium</taxon>
    </lineage>
</organism>
<comment type="caution">
    <text evidence="4">The sequence shown here is derived from an EMBL/GenBank/DDBJ whole genome shotgun (WGS) entry which is preliminary data.</text>
</comment>
<name>A0ABR5VDU0_MARGR</name>
<evidence type="ECO:0000256" key="1">
    <source>
        <dbReference type="ARBA" id="ARBA00022553"/>
    </source>
</evidence>
<sequence length="118" mass="13053">MLVVDDSPTETRIFAKVLTQAGYRVETATNGEEAIAVARRSHPDLILMDVVMPVLNGFQATRMLQRDAETADIPVIMVTTKDQQTDRTWGLRQGAVDYLIKPVDAATLLDRVRVALEG</sequence>
<gene>
    <name evidence="4" type="ORF">AY586_15810</name>
</gene>
<proteinExistence type="predicted"/>
<keyword evidence="1 2" id="KW-0597">Phosphoprotein</keyword>
<dbReference type="PROSITE" id="PS50110">
    <property type="entry name" value="RESPONSE_REGULATORY"/>
    <property type="match status" value="1"/>
</dbReference>
<dbReference type="Proteomes" id="UP000075766">
    <property type="component" value="Unassembled WGS sequence"/>
</dbReference>
<dbReference type="InterPro" id="IPR011006">
    <property type="entry name" value="CheY-like_superfamily"/>
</dbReference>
<dbReference type="PANTHER" id="PTHR44591">
    <property type="entry name" value="STRESS RESPONSE REGULATOR PROTEIN 1"/>
    <property type="match status" value="1"/>
</dbReference>
<dbReference type="InterPro" id="IPR050595">
    <property type="entry name" value="Bact_response_regulator"/>
</dbReference>
<protein>
    <recommendedName>
        <fullName evidence="3">Response regulatory domain-containing protein</fullName>
    </recommendedName>
</protein>
<dbReference type="InterPro" id="IPR001789">
    <property type="entry name" value="Sig_transdc_resp-reg_receiver"/>
</dbReference>
<feature type="modified residue" description="4-aspartylphosphate" evidence="2">
    <location>
        <position position="49"/>
    </location>
</feature>
<dbReference type="PANTHER" id="PTHR44591:SF20">
    <property type="entry name" value="PROTEIN PILH"/>
    <property type="match status" value="1"/>
</dbReference>
<dbReference type="SMART" id="SM00448">
    <property type="entry name" value="REC"/>
    <property type="match status" value="1"/>
</dbReference>
<reference evidence="4 5" key="1">
    <citation type="submission" date="2016-02" db="EMBL/GenBank/DDBJ databases">
        <title>Genome sequence of Marichromatium gracile YL-28, a purple sulfur bacterium.</title>
        <authorList>
            <person name="Zhao C."/>
            <person name="Hong X."/>
            <person name="Chen S."/>
            <person name="Yang S."/>
        </authorList>
    </citation>
    <scope>NUCLEOTIDE SEQUENCE [LARGE SCALE GENOMIC DNA]</scope>
    <source>
        <strain evidence="4 5">YL28</strain>
    </source>
</reference>
<feature type="domain" description="Response regulatory" evidence="3">
    <location>
        <begin position="1"/>
        <end position="116"/>
    </location>
</feature>
<dbReference type="Pfam" id="PF00072">
    <property type="entry name" value="Response_reg"/>
    <property type="match status" value="1"/>
</dbReference>
<evidence type="ECO:0000313" key="5">
    <source>
        <dbReference type="Proteomes" id="UP000075766"/>
    </source>
</evidence>
<evidence type="ECO:0000313" key="4">
    <source>
        <dbReference type="EMBL" id="KXX63883.1"/>
    </source>
</evidence>
<accession>A0ABR5VDU0</accession>
<dbReference type="EMBL" id="LSYU01000076">
    <property type="protein sequence ID" value="KXX63883.1"/>
    <property type="molecule type" value="Genomic_DNA"/>
</dbReference>
<keyword evidence="5" id="KW-1185">Reference proteome</keyword>
<dbReference type="SUPFAM" id="SSF52172">
    <property type="entry name" value="CheY-like"/>
    <property type="match status" value="1"/>
</dbReference>